<dbReference type="AlphaFoldDB" id="A0A9P8CGN2"/>
<evidence type="ECO:0000256" key="2">
    <source>
        <dbReference type="SAM" id="SignalP"/>
    </source>
</evidence>
<feature type="compositionally biased region" description="Polar residues" evidence="1">
    <location>
        <begin position="275"/>
        <end position="306"/>
    </location>
</feature>
<feature type="region of interest" description="Disordered" evidence="1">
    <location>
        <begin position="45"/>
        <end position="102"/>
    </location>
</feature>
<protein>
    <recommendedName>
        <fullName evidence="5">Carbohydrate-binding module family 19 domain-containing protein</fullName>
    </recommendedName>
</protein>
<keyword evidence="2" id="KW-0732">Signal</keyword>
<feature type="compositionally biased region" description="Low complexity" evidence="1">
    <location>
        <begin position="45"/>
        <end position="55"/>
    </location>
</feature>
<feature type="compositionally biased region" description="Low complexity" evidence="1">
    <location>
        <begin position="126"/>
        <end position="148"/>
    </location>
</feature>
<organism evidence="3 4">
    <name type="scientific">Calycina marina</name>
    <dbReference type="NCBI Taxonomy" id="1763456"/>
    <lineage>
        <taxon>Eukaryota</taxon>
        <taxon>Fungi</taxon>
        <taxon>Dikarya</taxon>
        <taxon>Ascomycota</taxon>
        <taxon>Pezizomycotina</taxon>
        <taxon>Leotiomycetes</taxon>
        <taxon>Helotiales</taxon>
        <taxon>Pezizellaceae</taxon>
        <taxon>Calycina</taxon>
    </lineage>
</organism>
<reference evidence="3" key="1">
    <citation type="journal article" date="2021" name="IMA Fungus">
        <title>Genomic characterization of three marine fungi, including Emericellopsis atlantica sp. nov. with signatures of a generalist lifestyle and marine biomass degradation.</title>
        <authorList>
            <person name="Hagestad O.C."/>
            <person name="Hou L."/>
            <person name="Andersen J.H."/>
            <person name="Hansen E.H."/>
            <person name="Altermark B."/>
            <person name="Li C."/>
            <person name="Kuhnert E."/>
            <person name="Cox R.J."/>
            <person name="Crous P.W."/>
            <person name="Spatafora J.W."/>
            <person name="Lail K."/>
            <person name="Amirebrahimi M."/>
            <person name="Lipzen A."/>
            <person name="Pangilinan J."/>
            <person name="Andreopoulos W."/>
            <person name="Hayes R.D."/>
            <person name="Ng V."/>
            <person name="Grigoriev I.V."/>
            <person name="Jackson S.A."/>
            <person name="Sutton T.D.S."/>
            <person name="Dobson A.D.W."/>
            <person name="Rama T."/>
        </authorList>
    </citation>
    <scope>NUCLEOTIDE SEQUENCE</scope>
    <source>
        <strain evidence="3">TRa3180A</strain>
    </source>
</reference>
<feature type="compositionally biased region" description="Low complexity" evidence="1">
    <location>
        <begin position="541"/>
        <end position="554"/>
    </location>
</feature>
<dbReference type="OrthoDB" id="2362516at2759"/>
<gene>
    <name evidence="3" type="ORF">BJ878DRAFT_319725</name>
</gene>
<evidence type="ECO:0008006" key="5">
    <source>
        <dbReference type="Google" id="ProtNLM"/>
    </source>
</evidence>
<sequence>MRPSHVYPLAIYFLSLTAAGPLRRNEWRDQRAKRFTIVPVIESTDTPASTSTTSTHFFNTEPRFHNSTNQLQPTPPPQSATLLEGGTTNAETTSSQHGTATLSGATLTSSDLAAPTAIPEPAAGGSTTSDSLQTSSSSSTASSNTFPSQITENTLPSVFTLVPVTITTNGQTTTSLTQSLGFGPTSDIPAGQSSNLPPTRTALVMTPQPTALPLLSTMSTTASLGQISSRISDSPLATTLSTLLTTATFKSQNFTAINSLTGFSEIQPAPPKTNLPATTTSSSNQVPSPNILSSDHTTSASATVSALPTPVVTPNTPPKDSSPVTLNSTSSSIEITSLASTTSSIPVFSLINTDSTTPPSPTSEIVIDVSSLIGVLPTSTMTFSQIPTIMPSGTPGSITPAQYSSNLAEAVGYNVLFASLISESTCSSGQVACIAGQVGECNSKGAFVLDACTSGSACFAMPVNNTIGVFVGCTDKARAAEVLGSAVLSSTTGSATPTLSSNSPGGQASVTLNPVPEVPIITIIVTTRPPVLTTTVTRSYLDATPSQTPPTAAQPTPPSTNGASIYTIVPVEDSPTPTPNATSTPTPDPVADKEKETVTVTVTVTKTERA</sequence>
<feature type="region of interest" description="Disordered" evidence="1">
    <location>
        <begin position="490"/>
        <end position="510"/>
    </location>
</feature>
<accession>A0A9P8CGN2</accession>
<name>A0A9P8CGN2_9HELO</name>
<dbReference type="Proteomes" id="UP000887226">
    <property type="component" value="Unassembled WGS sequence"/>
</dbReference>
<evidence type="ECO:0000313" key="4">
    <source>
        <dbReference type="Proteomes" id="UP000887226"/>
    </source>
</evidence>
<comment type="caution">
    <text evidence="3">The sequence shown here is derived from an EMBL/GenBank/DDBJ whole genome shotgun (WGS) entry which is preliminary data.</text>
</comment>
<feature type="compositionally biased region" description="Polar residues" evidence="1">
    <location>
        <begin position="86"/>
        <end position="97"/>
    </location>
</feature>
<evidence type="ECO:0000256" key="1">
    <source>
        <dbReference type="SAM" id="MobiDB-lite"/>
    </source>
</evidence>
<evidence type="ECO:0000313" key="3">
    <source>
        <dbReference type="EMBL" id="KAG9246012.1"/>
    </source>
</evidence>
<feature type="region of interest" description="Disordered" evidence="1">
    <location>
        <begin position="115"/>
        <end position="150"/>
    </location>
</feature>
<feature type="chain" id="PRO_5040351012" description="Carbohydrate-binding module family 19 domain-containing protein" evidence="2">
    <location>
        <begin position="20"/>
        <end position="610"/>
    </location>
</feature>
<dbReference type="EMBL" id="MU253821">
    <property type="protein sequence ID" value="KAG9246012.1"/>
    <property type="molecule type" value="Genomic_DNA"/>
</dbReference>
<feature type="region of interest" description="Disordered" evidence="1">
    <location>
        <begin position="541"/>
        <end position="597"/>
    </location>
</feature>
<feature type="region of interest" description="Disordered" evidence="1">
    <location>
        <begin position="265"/>
        <end position="327"/>
    </location>
</feature>
<keyword evidence="4" id="KW-1185">Reference proteome</keyword>
<proteinExistence type="predicted"/>
<feature type="signal peptide" evidence="2">
    <location>
        <begin position="1"/>
        <end position="19"/>
    </location>
</feature>